<dbReference type="AlphaFoldDB" id="A0A0J1ELP7"/>
<dbReference type="STRING" id="595434.RISK_001650"/>
<feature type="region of interest" description="Disordered" evidence="1">
    <location>
        <begin position="1"/>
        <end position="24"/>
    </location>
</feature>
<accession>A0A0J1ELP7</accession>
<dbReference type="PATRIC" id="fig|595434.4.peg.1576"/>
<gene>
    <name evidence="2" type="ORF">RISK_001650</name>
</gene>
<protein>
    <submittedName>
        <fullName evidence="2">Uncharacterized protein</fullName>
    </submittedName>
</protein>
<keyword evidence="3" id="KW-1185">Reference proteome</keyword>
<dbReference type="EMBL" id="LECT01000015">
    <property type="protein sequence ID" value="KLU06439.1"/>
    <property type="molecule type" value="Genomic_DNA"/>
</dbReference>
<evidence type="ECO:0000313" key="3">
    <source>
        <dbReference type="Proteomes" id="UP000036367"/>
    </source>
</evidence>
<organism evidence="2 3">
    <name type="scientific">Rhodopirellula islandica</name>
    <dbReference type="NCBI Taxonomy" id="595434"/>
    <lineage>
        <taxon>Bacteria</taxon>
        <taxon>Pseudomonadati</taxon>
        <taxon>Planctomycetota</taxon>
        <taxon>Planctomycetia</taxon>
        <taxon>Pirellulales</taxon>
        <taxon>Pirellulaceae</taxon>
        <taxon>Rhodopirellula</taxon>
    </lineage>
</organism>
<name>A0A0J1ELP7_RHOIS</name>
<dbReference type="Proteomes" id="UP000036367">
    <property type="component" value="Unassembled WGS sequence"/>
</dbReference>
<comment type="caution">
    <text evidence="2">The sequence shown here is derived from an EMBL/GenBank/DDBJ whole genome shotgun (WGS) entry which is preliminary data.</text>
</comment>
<sequence>MNAQARQWMKSNRELSAPPFPARSSVIGWRGVPAHADQ</sequence>
<evidence type="ECO:0000313" key="2">
    <source>
        <dbReference type="EMBL" id="KLU06439.1"/>
    </source>
</evidence>
<reference evidence="2" key="1">
    <citation type="submission" date="2015-05" db="EMBL/GenBank/DDBJ databases">
        <title>Permanent draft genome of Rhodopirellula islandicus K833.</title>
        <authorList>
            <person name="Kizina J."/>
            <person name="Richter M."/>
            <person name="Glockner F.O."/>
            <person name="Harder J."/>
        </authorList>
    </citation>
    <scope>NUCLEOTIDE SEQUENCE [LARGE SCALE GENOMIC DNA]</scope>
    <source>
        <strain evidence="2">K833</strain>
    </source>
</reference>
<proteinExistence type="predicted"/>
<evidence type="ECO:0000256" key="1">
    <source>
        <dbReference type="SAM" id="MobiDB-lite"/>
    </source>
</evidence>